<dbReference type="OrthoDB" id="7308154at2"/>
<feature type="signal peptide" evidence="2">
    <location>
        <begin position="1"/>
        <end position="19"/>
    </location>
</feature>
<dbReference type="EMBL" id="QAOT01000001">
    <property type="protein sequence ID" value="PTR20968.1"/>
    <property type="molecule type" value="Genomic_DNA"/>
</dbReference>
<comment type="caution">
    <text evidence="3">The sequence shown here is derived from an EMBL/GenBank/DDBJ whole genome shotgun (WGS) entry which is preliminary data.</text>
</comment>
<keyword evidence="4" id="KW-1185">Reference proteome</keyword>
<feature type="chain" id="PRO_5015650202" description="AAA+ family ATPase" evidence="2">
    <location>
        <begin position="20"/>
        <end position="122"/>
    </location>
</feature>
<feature type="compositionally biased region" description="Pro residues" evidence="1">
    <location>
        <begin position="103"/>
        <end position="113"/>
    </location>
</feature>
<name>A0A2T5KEV7_9RHOB</name>
<reference evidence="3 4" key="1">
    <citation type="submission" date="2018-04" db="EMBL/GenBank/DDBJ databases">
        <title>Genomic Encyclopedia of Type Strains, Phase III (KMG-III): the genomes of soil and plant-associated and newly described type strains.</title>
        <authorList>
            <person name="Whitman W."/>
        </authorList>
    </citation>
    <scope>NUCLEOTIDE SEQUENCE [LARGE SCALE GENOMIC DNA]</scope>
    <source>
        <strain evidence="3 4">KA25</strain>
    </source>
</reference>
<sequence>MKQSAIILALCLALTPVQAQEGPGPAPDEEMEEGFSLLNEGAKLLFRGLIDRMEPTMRDMGEAMGELQPALRDLLAKVDDLRNYEAPERLPNGDIIIRRKPDAPPLPEAPPEAGPDAPGIEL</sequence>
<accession>A0A2T5KEV7</accession>
<feature type="region of interest" description="Disordered" evidence="1">
    <location>
        <begin position="90"/>
        <end position="122"/>
    </location>
</feature>
<dbReference type="RefSeq" id="WP_101340770.1">
    <property type="nucleotide sequence ID" value="NZ_CP090021.1"/>
</dbReference>
<evidence type="ECO:0000313" key="3">
    <source>
        <dbReference type="EMBL" id="PTR20968.1"/>
    </source>
</evidence>
<proteinExistence type="predicted"/>
<gene>
    <name evidence="3" type="ORF">C8J28_101289</name>
</gene>
<protein>
    <recommendedName>
        <fullName evidence="5">AAA+ family ATPase</fullName>
    </recommendedName>
</protein>
<evidence type="ECO:0000313" key="4">
    <source>
        <dbReference type="Proteomes" id="UP000244060"/>
    </source>
</evidence>
<keyword evidence="2" id="KW-0732">Signal</keyword>
<evidence type="ECO:0000256" key="2">
    <source>
        <dbReference type="SAM" id="SignalP"/>
    </source>
</evidence>
<evidence type="ECO:0000256" key="1">
    <source>
        <dbReference type="SAM" id="MobiDB-lite"/>
    </source>
</evidence>
<organism evidence="3 4">
    <name type="scientific">Cereibacter azotoformans</name>
    <dbReference type="NCBI Taxonomy" id="43057"/>
    <lineage>
        <taxon>Bacteria</taxon>
        <taxon>Pseudomonadati</taxon>
        <taxon>Pseudomonadota</taxon>
        <taxon>Alphaproteobacteria</taxon>
        <taxon>Rhodobacterales</taxon>
        <taxon>Paracoccaceae</taxon>
        <taxon>Cereibacter</taxon>
    </lineage>
</organism>
<dbReference type="AlphaFoldDB" id="A0A2T5KEV7"/>
<dbReference type="Proteomes" id="UP000244060">
    <property type="component" value="Unassembled WGS sequence"/>
</dbReference>
<evidence type="ECO:0008006" key="5">
    <source>
        <dbReference type="Google" id="ProtNLM"/>
    </source>
</evidence>